<evidence type="ECO:0000313" key="4">
    <source>
        <dbReference type="Proteomes" id="UP000028492"/>
    </source>
</evidence>
<gene>
    <name evidence="3" type="ORF">AJAP_22785</name>
</gene>
<dbReference type="PANTHER" id="PTHR11487:SF0">
    <property type="entry name" value="S-ACYL FATTY ACID SYNTHASE THIOESTERASE, MEDIUM CHAIN"/>
    <property type="match status" value="1"/>
</dbReference>
<evidence type="ECO:0000256" key="1">
    <source>
        <dbReference type="ARBA" id="ARBA00007169"/>
    </source>
</evidence>
<protein>
    <recommendedName>
        <fullName evidence="2">Thioesterase domain-containing protein</fullName>
    </recommendedName>
</protein>
<dbReference type="Proteomes" id="UP000028492">
    <property type="component" value="Chromosome"/>
</dbReference>
<dbReference type="PANTHER" id="PTHR11487">
    <property type="entry name" value="THIOESTERASE"/>
    <property type="match status" value="1"/>
</dbReference>
<evidence type="ECO:0000259" key="2">
    <source>
        <dbReference type="Pfam" id="PF00975"/>
    </source>
</evidence>
<dbReference type="Gene3D" id="3.40.50.1820">
    <property type="entry name" value="alpha/beta hydrolase"/>
    <property type="match status" value="1"/>
</dbReference>
<dbReference type="HOGENOM" id="CLU_070456_0_1_11"/>
<name>A0A075UT89_9PSEU</name>
<evidence type="ECO:0000313" key="3">
    <source>
        <dbReference type="EMBL" id="AIG77412.1"/>
    </source>
</evidence>
<comment type="similarity">
    <text evidence="1">Belongs to the thioesterase family.</text>
</comment>
<dbReference type="RefSeq" id="WP_084098297.1">
    <property type="nucleotide sequence ID" value="NZ_CP008953.1"/>
</dbReference>
<dbReference type="GO" id="GO:0008610">
    <property type="term" value="P:lipid biosynthetic process"/>
    <property type="evidence" value="ECO:0007669"/>
    <property type="project" value="TreeGrafter"/>
</dbReference>
<dbReference type="SUPFAM" id="SSF53474">
    <property type="entry name" value="alpha/beta-Hydrolases"/>
    <property type="match status" value="1"/>
</dbReference>
<dbReference type="STRING" id="208439.AJAP_22785"/>
<accession>A0A075UT89</accession>
<sequence>MARNTAVSQLSIVDIRSGHGTEYLCFPPAGGTVLGLRGLARAAAGSAVWGVEYPGRGARLTEPPGESFADLAEEIALDCLDRFGAEGFSRTVLIGFSMGAFVALEVAQRVLGRGLPGPAGLVVVGACAPQRRVPGKYAKTDTAEAGRLLERSSAGYRHSPELREYALDLFLGDLRLTSAYPGPAKVPLSCPIVAFRGADDPDFATGDEDIRAWRAWTTGRFTGCVVPGGHLAVLTPGEEARFWDLVRFGLEPCDV</sequence>
<proteinExistence type="inferred from homology"/>
<dbReference type="AlphaFoldDB" id="A0A075UT89"/>
<dbReference type="Pfam" id="PF00975">
    <property type="entry name" value="Thioesterase"/>
    <property type="match status" value="1"/>
</dbReference>
<keyword evidence="4" id="KW-1185">Reference proteome</keyword>
<organism evidence="3 4">
    <name type="scientific">Amycolatopsis japonica</name>
    <dbReference type="NCBI Taxonomy" id="208439"/>
    <lineage>
        <taxon>Bacteria</taxon>
        <taxon>Bacillati</taxon>
        <taxon>Actinomycetota</taxon>
        <taxon>Actinomycetes</taxon>
        <taxon>Pseudonocardiales</taxon>
        <taxon>Pseudonocardiaceae</taxon>
        <taxon>Amycolatopsis</taxon>
        <taxon>Amycolatopsis japonica group</taxon>
    </lineage>
</organism>
<reference evidence="3 4" key="1">
    <citation type="journal article" date="2014" name="J. Biotechnol.">
        <title>Complete genome sequence of the actinobacterium Amycolatopsis japonica MG417-CF17(T) (=DSM 44213T) producing (S,S)-N,N'-ethylenediaminedisuccinic acid.</title>
        <authorList>
            <person name="Stegmann E."/>
            <person name="Albersmeier A."/>
            <person name="Spohn M."/>
            <person name="Gert H."/>
            <person name="Weber T."/>
            <person name="Wohlleben W."/>
            <person name="Kalinowski J."/>
            <person name="Ruckert C."/>
        </authorList>
    </citation>
    <scope>NUCLEOTIDE SEQUENCE [LARGE SCALE GENOMIC DNA]</scope>
    <source>
        <strain evidence="4">MG417-CF17 (DSM 44213)</strain>
    </source>
</reference>
<dbReference type="EMBL" id="CP008953">
    <property type="protein sequence ID" value="AIG77412.1"/>
    <property type="molecule type" value="Genomic_DNA"/>
</dbReference>
<dbReference type="eggNOG" id="COG3208">
    <property type="taxonomic scope" value="Bacteria"/>
</dbReference>
<dbReference type="KEGG" id="aja:AJAP_22785"/>
<dbReference type="InterPro" id="IPR012223">
    <property type="entry name" value="TEII"/>
</dbReference>
<dbReference type="InterPro" id="IPR001031">
    <property type="entry name" value="Thioesterase"/>
</dbReference>
<dbReference type="InterPro" id="IPR029058">
    <property type="entry name" value="AB_hydrolase_fold"/>
</dbReference>
<feature type="domain" description="Thioesterase" evidence="2">
    <location>
        <begin position="24"/>
        <end position="235"/>
    </location>
</feature>